<reference evidence="2" key="1">
    <citation type="submission" date="2020-05" db="EMBL/GenBank/DDBJ databases">
        <authorList>
            <person name="Chiriac C."/>
            <person name="Salcher M."/>
            <person name="Ghai R."/>
            <person name="Kavagutti S V."/>
        </authorList>
    </citation>
    <scope>NUCLEOTIDE SEQUENCE</scope>
</reference>
<protein>
    <submittedName>
        <fullName evidence="2">Unannotated protein</fullName>
    </submittedName>
</protein>
<evidence type="ECO:0000313" key="2">
    <source>
        <dbReference type="EMBL" id="CAB4638055.1"/>
    </source>
</evidence>
<name>A0A6J6JNQ8_9ZZZZ</name>
<keyword evidence="1" id="KW-0472">Membrane</keyword>
<organism evidence="2">
    <name type="scientific">freshwater metagenome</name>
    <dbReference type="NCBI Taxonomy" id="449393"/>
    <lineage>
        <taxon>unclassified sequences</taxon>
        <taxon>metagenomes</taxon>
        <taxon>ecological metagenomes</taxon>
    </lineage>
</organism>
<dbReference type="EMBL" id="CAEZVT010000087">
    <property type="protein sequence ID" value="CAB4638055.1"/>
    <property type="molecule type" value="Genomic_DNA"/>
</dbReference>
<proteinExistence type="predicted"/>
<accession>A0A6J6JNQ8</accession>
<keyword evidence="1" id="KW-0812">Transmembrane</keyword>
<gene>
    <name evidence="2" type="ORF">UFOPK2131_00718</name>
</gene>
<sequence>MYEPIQLESSKNWVYPFKEISVGITSNLERMSALSRKDIEINQISGRDQTAMISQNSQLRRSMRNLEVFLPAAEVAIIVVIFAPSQVSNALALVL</sequence>
<feature type="transmembrane region" description="Helical" evidence="1">
    <location>
        <begin position="68"/>
        <end position="87"/>
    </location>
</feature>
<dbReference type="AlphaFoldDB" id="A0A6J6JNQ8"/>
<evidence type="ECO:0000256" key="1">
    <source>
        <dbReference type="SAM" id="Phobius"/>
    </source>
</evidence>
<keyword evidence="1" id="KW-1133">Transmembrane helix</keyword>